<name>A0A645CHX2_9ZZZZ</name>
<feature type="region of interest" description="Disordered" evidence="1">
    <location>
        <begin position="163"/>
        <end position="200"/>
    </location>
</feature>
<dbReference type="AlphaFoldDB" id="A0A645CHX2"/>
<evidence type="ECO:0000256" key="1">
    <source>
        <dbReference type="SAM" id="MobiDB-lite"/>
    </source>
</evidence>
<comment type="caution">
    <text evidence="2">The sequence shown here is derived from an EMBL/GenBank/DDBJ whole genome shotgun (WGS) entry which is preliminary data.</text>
</comment>
<evidence type="ECO:0000313" key="2">
    <source>
        <dbReference type="EMBL" id="MPM76535.1"/>
    </source>
</evidence>
<organism evidence="2">
    <name type="scientific">bioreactor metagenome</name>
    <dbReference type="NCBI Taxonomy" id="1076179"/>
    <lineage>
        <taxon>unclassified sequences</taxon>
        <taxon>metagenomes</taxon>
        <taxon>ecological metagenomes</taxon>
    </lineage>
</organism>
<sequence length="281" mass="29339">MRDHHLEDLPGADLLDGCLHRCLELGGGALLDHLGGGAGVVHGADQRLAGLGEPPGHLPHPGHRVGVRLIDALVGGVVVDGVGDQPQLAGAMVHHGQVGRQHHHQLRDVQVVDAAVGEHLEAAHDVVAEVADETVDERRQALGPLGAQHPQRLAQHVERRAVGRQADRGLARPHRTTVAFGEGGAAADADDRPAGEHPVLGGLEQEGVRLVTGQGGVQPDGGLGVGQHLGPHRDHPGGVGLLPEPLRGREDRQGGHRASGPSVPPAVSRRVRVSKQERVPR</sequence>
<dbReference type="EMBL" id="VSSQ01027338">
    <property type="protein sequence ID" value="MPM76535.1"/>
    <property type="molecule type" value="Genomic_DNA"/>
</dbReference>
<accession>A0A645CHX2</accession>
<proteinExistence type="predicted"/>
<protein>
    <submittedName>
        <fullName evidence="2">Uncharacterized protein</fullName>
    </submittedName>
</protein>
<reference evidence="2" key="1">
    <citation type="submission" date="2019-08" db="EMBL/GenBank/DDBJ databases">
        <authorList>
            <person name="Kucharzyk K."/>
            <person name="Murdoch R.W."/>
            <person name="Higgins S."/>
            <person name="Loffler F."/>
        </authorList>
    </citation>
    <scope>NUCLEOTIDE SEQUENCE</scope>
</reference>
<feature type="compositionally biased region" description="Low complexity" evidence="1">
    <location>
        <begin position="258"/>
        <end position="268"/>
    </location>
</feature>
<feature type="region of interest" description="Disordered" evidence="1">
    <location>
        <begin position="212"/>
        <end position="281"/>
    </location>
</feature>
<gene>
    <name evidence="2" type="ORF">SDC9_123533</name>
</gene>
<feature type="compositionally biased region" description="Gly residues" evidence="1">
    <location>
        <begin position="213"/>
        <end position="227"/>
    </location>
</feature>